<evidence type="ECO:0000313" key="1">
    <source>
        <dbReference type="EMBL" id="MED6268093.1"/>
    </source>
</evidence>
<dbReference type="PANTHER" id="PTHR47083">
    <property type="entry name" value="TESTIS-EXPRESSED PROTEIN 11"/>
    <property type="match status" value="1"/>
</dbReference>
<sequence length="120" mass="13372">MTAEQRAEDANWFRKIAWNSALQCESSPDRMRDFFVLSYQLSLLCPPDRTLLLGQRTCLLMAAAASLELCRKSPHSTQAEELILVLEHIQACGEVWKTLKASGTTGCISGEMNTECVHVV</sequence>
<dbReference type="InterPro" id="IPR042861">
    <property type="entry name" value="TEX11"/>
</dbReference>
<gene>
    <name evidence="1" type="ORF">CHARACLAT_018736</name>
</gene>
<evidence type="ECO:0000313" key="2">
    <source>
        <dbReference type="Proteomes" id="UP001352852"/>
    </source>
</evidence>
<dbReference type="EMBL" id="JAHUTJ010009852">
    <property type="protein sequence ID" value="MED6268093.1"/>
    <property type="molecule type" value="Genomic_DNA"/>
</dbReference>
<accession>A0ABU7D2W6</accession>
<dbReference type="PANTHER" id="PTHR47083:SF1">
    <property type="entry name" value="TESTIS-EXPRESSED PROTEIN 11"/>
    <property type="match status" value="1"/>
</dbReference>
<proteinExistence type="predicted"/>
<name>A0ABU7D2W6_9TELE</name>
<comment type="caution">
    <text evidence="1">The sequence shown here is derived from an EMBL/GenBank/DDBJ whole genome shotgun (WGS) entry which is preliminary data.</text>
</comment>
<dbReference type="Proteomes" id="UP001352852">
    <property type="component" value="Unassembled WGS sequence"/>
</dbReference>
<reference evidence="1 2" key="1">
    <citation type="submission" date="2021-06" db="EMBL/GenBank/DDBJ databases">
        <authorList>
            <person name="Palmer J.M."/>
        </authorList>
    </citation>
    <scope>NUCLEOTIDE SEQUENCE [LARGE SCALE GENOMIC DNA]</scope>
    <source>
        <strain evidence="1 2">CL_MEX2019</strain>
        <tissue evidence="1">Muscle</tissue>
    </source>
</reference>
<keyword evidence="2" id="KW-1185">Reference proteome</keyword>
<organism evidence="1 2">
    <name type="scientific">Characodon lateralis</name>
    <dbReference type="NCBI Taxonomy" id="208331"/>
    <lineage>
        <taxon>Eukaryota</taxon>
        <taxon>Metazoa</taxon>
        <taxon>Chordata</taxon>
        <taxon>Craniata</taxon>
        <taxon>Vertebrata</taxon>
        <taxon>Euteleostomi</taxon>
        <taxon>Actinopterygii</taxon>
        <taxon>Neopterygii</taxon>
        <taxon>Teleostei</taxon>
        <taxon>Neoteleostei</taxon>
        <taxon>Acanthomorphata</taxon>
        <taxon>Ovalentaria</taxon>
        <taxon>Atherinomorphae</taxon>
        <taxon>Cyprinodontiformes</taxon>
        <taxon>Goodeidae</taxon>
        <taxon>Characodon</taxon>
    </lineage>
</organism>
<protein>
    <submittedName>
        <fullName evidence="1">Uncharacterized protein</fullName>
    </submittedName>
</protein>